<keyword evidence="1" id="KW-0805">Transcription regulation</keyword>
<name>A0ABW7YY29_9ACTN</name>
<dbReference type="SMART" id="SM00418">
    <property type="entry name" value="HTH_ARSR"/>
    <property type="match status" value="1"/>
</dbReference>
<dbReference type="EMBL" id="JBITGY010000007">
    <property type="protein sequence ID" value="MFI6500830.1"/>
    <property type="molecule type" value="Genomic_DNA"/>
</dbReference>
<dbReference type="RefSeq" id="WP_397084998.1">
    <property type="nucleotide sequence ID" value="NZ_JBITGY010000007.1"/>
</dbReference>
<evidence type="ECO:0000256" key="3">
    <source>
        <dbReference type="ARBA" id="ARBA00023163"/>
    </source>
</evidence>
<protein>
    <submittedName>
        <fullName evidence="5">ArsR/SmtB family transcription factor</fullName>
    </submittedName>
</protein>
<dbReference type="Pfam" id="PF12840">
    <property type="entry name" value="HTH_20"/>
    <property type="match status" value="1"/>
</dbReference>
<dbReference type="CDD" id="cd00090">
    <property type="entry name" value="HTH_ARSR"/>
    <property type="match status" value="1"/>
</dbReference>
<dbReference type="SUPFAM" id="SSF46785">
    <property type="entry name" value="Winged helix' DNA-binding domain"/>
    <property type="match status" value="1"/>
</dbReference>
<dbReference type="PANTHER" id="PTHR33154">
    <property type="entry name" value="TRANSCRIPTIONAL REGULATOR, ARSR FAMILY"/>
    <property type="match status" value="1"/>
</dbReference>
<dbReference type="InterPro" id="IPR001845">
    <property type="entry name" value="HTH_ArsR_DNA-bd_dom"/>
</dbReference>
<evidence type="ECO:0000256" key="2">
    <source>
        <dbReference type="ARBA" id="ARBA00023125"/>
    </source>
</evidence>
<keyword evidence="3" id="KW-0804">Transcription</keyword>
<dbReference type="InterPro" id="IPR036390">
    <property type="entry name" value="WH_DNA-bd_sf"/>
</dbReference>
<feature type="domain" description="HTH arsR-type" evidence="4">
    <location>
        <begin position="12"/>
        <end position="91"/>
    </location>
</feature>
<keyword evidence="6" id="KW-1185">Reference proteome</keyword>
<dbReference type="PANTHER" id="PTHR33154:SF33">
    <property type="entry name" value="TRANSCRIPTIONAL REPRESSOR SDPR"/>
    <property type="match status" value="1"/>
</dbReference>
<dbReference type="InterPro" id="IPR011991">
    <property type="entry name" value="ArsR-like_HTH"/>
</dbReference>
<proteinExistence type="predicted"/>
<evidence type="ECO:0000313" key="6">
    <source>
        <dbReference type="Proteomes" id="UP001612741"/>
    </source>
</evidence>
<organism evidence="5 6">
    <name type="scientific">Nonomuraea typhae</name>
    <dbReference type="NCBI Taxonomy" id="2603600"/>
    <lineage>
        <taxon>Bacteria</taxon>
        <taxon>Bacillati</taxon>
        <taxon>Actinomycetota</taxon>
        <taxon>Actinomycetes</taxon>
        <taxon>Streptosporangiales</taxon>
        <taxon>Streptosporangiaceae</taxon>
        <taxon>Nonomuraea</taxon>
    </lineage>
</organism>
<dbReference type="Proteomes" id="UP001612741">
    <property type="component" value="Unassembled WGS sequence"/>
</dbReference>
<dbReference type="InterPro" id="IPR036388">
    <property type="entry name" value="WH-like_DNA-bd_sf"/>
</dbReference>
<reference evidence="5 6" key="1">
    <citation type="submission" date="2024-10" db="EMBL/GenBank/DDBJ databases">
        <title>The Natural Products Discovery Center: Release of the First 8490 Sequenced Strains for Exploring Actinobacteria Biosynthetic Diversity.</title>
        <authorList>
            <person name="Kalkreuter E."/>
            <person name="Kautsar S.A."/>
            <person name="Yang D."/>
            <person name="Bader C.D."/>
            <person name="Teijaro C.N."/>
            <person name="Fluegel L."/>
            <person name="Davis C.M."/>
            <person name="Simpson J.R."/>
            <person name="Lauterbach L."/>
            <person name="Steele A.D."/>
            <person name="Gui C."/>
            <person name="Meng S."/>
            <person name="Li G."/>
            <person name="Viehrig K."/>
            <person name="Ye F."/>
            <person name="Su P."/>
            <person name="Kiefer A.F."/>
            <person name="Nichols A."/>
            <person name="Cepeda A.J."/>
            <person name="Yan W."/>
            <person name="Fan B."/>
            <person name="Jiang Y."/>
            <person name="Adhikari A."/>
            <person name="Zheng C.-J."/>
            <person name="Schuster L."/>
            <person name="Cowan T.M."/>
            <person name="Smanski M.J."/>
            <person name="Chevrette M.G."/>
            <person name="De Carvalho L.P.S."/>
            <person name="Shen B."/>
        </authorList>
    </citation>
    <scope>NUCLEOTIDE SEQUENCE [LARGE SCALE GENOMIC DNA]</scope>
    <source>
        <strain evidence="5 6">NPDC050545</strain>
    </source>
</reference>
<sequence>MTEPRLQLSDPKAMRALAHPARLEMLNRLQIEGPATATEIAEIAGVTPSAASYHLRMLAKYGFVEDAPPRGDGRERVWRWAERGLRVTAAAPEDPPELRAAKELLIHAVYDDAHKELKRAMVQVEREPEEWRDASTWQRIYLRVSAEEMRELGEQIATLLEPYRVAKREEAPEGARSAVGLFTLYLHPERRVPGLPTEDHDAL</sequence>
<dbReference type="Gene3D" id="1.10.10.10">
    <property type="entry name" value="Winged helix-like DNA-binding domain superfamily/Winged helix DNA-binding domain"/>
    <property type="match status" value="1"/>
</dbReference>
<evidence type="ECO:0000259" key="4">
    <source>
        <dbReference type="SMART" id="SM00418"/>
    </source>
</evidence>
<keyword evidence="2" id="KW-0238">DNA-binding</keyword>
<gene>
    <name evidence="5" type="ORF">ACIBG2_25880</name>
</gene>
<dbReference type="InterPro" id="IPR051081">
    <property type="entry name" value="HTH_MetalResp_TranReg"/>
</dbReference>
<evidence type="ECO:0000256" key="1">
    <source>
        <dbReference type="ARBA" id="ARBA00023015"/>
    </source>
</evidence>
<comment type="caution">
    <text evidence="5">The sequence shown here is derived from an EMBL/GenBank/DDBJ whole genome shotgun (WGS) entry which is preliminary data.</text>
</comment>
<evidence type="ECO:0000313" key="5">
    <source>
        <dbReference type="EMBL" id="MFI6500830.1"/>
    </source>
</evidence>
<accession>A0ABW7YY29</accession>